<accession>A0ACA9SN01</accession>
<comment type="caution">
    <text evidence="1">The sequence shown here is derived from an EMBL/GenBank/DDBJ whole genome shotgun (WGS) entry which is preliminary data.</text>
</comment>
<reference evidence="1" key="1">
    <citation type="submission" date="2021-06" db="EMBL/GenBank/DDBJ databases">
        <authorList>
            <person name="Kallberg Y."/>
            <person name="Tangrot J."/>
            <person name="Rosling A."/>
        </authorList>
    </citation>
    <scope>NUCLEOTIDE SEQUENCE</scope>
    <source>
        <strain evidence="1">MA461A</strain>
    </source>
</reference>
<proteinExistence type="predicted"/>
<gene>
    <name evidence="1" type="ORF">RPERSI_LOCUS32493</name>
</gene>
<organism evidence="1 2">
    <name type="scientific">Racocetra persica</name>
    <dbReference type="NCBI Taxonomy" id="160502"/>
    <lineage>
        <taxon>Eukaryota</taxon>
        <taxon>Fungi</taxon>
        <taxon>Fungi incertae sedis</taxon>
        <taxon>Mucoromycota</taxon>
        <taxon>Glomeromycotina</taxon>
        <taxon>Glomeromycetes</taxon>
        <taxon>Diversisporales</taxon>
        <taxon>Gigasporaceae</taxon>
        <taxon>Racocetra</taxon>
    </lineage>
</organism>
<feature type="non-terminal residue" evidence="1">
    <location>
        <position position="1"/>
    </location>
</feature>
<evidence type="ECO:0000313" key="1">
    <source>
        <dbReference type="EMBL" id="CAG8842826.1"/>
    </source>
</evidence>
<protein>
    <submittedName>
        <fullName evidence="1">16411_t:CDS:1</fullName>
    </submittedName>
</protein>
<dbReference type="EMBL" id="CAJVQC010135840">
    <property type="protein sequence ID" value="CAG8842826.1"/>
    <property type="molecule type" value="Genomic_DNA"/>
</dbReference>
<feature type="non-terminal residue" evidence="1">
    <location>
        <position position="102"/>
    </location>
</feature>
<sequence>TCGSIVEYNTCGNSRLPGSLIDKIDFIDGGFIPLDKRFYVYNLLQQEKNSTYQLSNQITLTKLVSPFKIDLYLVRVCDLEIAKKNNLTIEDVLKQPKDIKNH</sequence>
<keyword evidence="2" id="KW-1185">Reference proteome</keyword>
<evidence type="ECO:0000313" key="2">
    <source>
        <dbReference type="Proteomes" id="UP000789920"/>
    </source>
</evidence>
<dbReference type="Proteomes" id="UP000789920">
    <property type="component" value="Unassembled WGS sequence"/>
</dbReference>
<name>A0ACA9SN01_9GLOM</name>